<reference evidence="1 2" key="1">
    <citation type="journal article" date="2019" name="Sci. Rep.">
        <title>Orb-weaving spider Araneus ventricosus genome elucidates the spidroin gene catalogue.</title>
        <authorList>
            <person name="Kono N."/>
            <person name="Nakamura H."/>
            <person name="Ohtoshi R."/>
            <person name="Moran D.A.P."/>
            <person name="Shinohara A."/>
            <person name="Yoshida Y."/>
            <person name="Fujiwara M."/>
            <person name="Mori M."/>
            <person name="Tomita M."/>
            <person name="Arakawa K."/>
        </authorList>
    </citation>
    <scope>NUCLEOTIDE SEQUENCE [LARGE SCALE GENOMIC DNA]</scope>
</reference>
<keyword evidence="2" id="KW-1185">Reference proteome</keyword>
<protein>
    <submittedName>
        <fullName evidence="1">Uncharacterized protein</fullName>
    </submittedName>
</protein>
<gene>
    <name evidence="1" type="ORF">AVEN_145455_1</name>
</gene>
<comment type="caution">
    <text evidence="1">The sequence shown here is derived from an EMBL/GenBank/DDBJ whole genome shotgun (WGS) entry which is preliminary data.</text>
</comment>
<dbReference type="Proteomes" id="UP000499080">
    <property type="component" value="Unassembled WGS sequence"/>
</dbReference>
<dbReference type="AlphaFoldDB" id="A0A4Y2MVC3"/>
<sequence>MISRLFMIAMLGYGERFMLFQARSDHSLSGEESEQVGGMYEIRGVVTSPPSKVFIQLMVRTNWRILYAVPVRNGLIKLPAARVNLYILKKYLVYLRIMVKGKKLGV</sequence>
<evidence type="ECO:0000313" key="1">
    <source>
        <dbReference type="EMBL" id="GBN30532.1"/>
    </source>
</evidence>
<accession>A0A4Y2MVC3</accession>
<dbReference type="EMBL" id="BGPR01007932">
    <property type="protein sequence ID" value="GBN30532.1"/>
    <property type="molecule type" value="Genomic_DNA"/>
</dbReference>
<name>A0A4Y2MVC3_ARAVE</name>
<organism evidence="1 2">
    <name type="scientific">Araneus ventricosus</name>
    <name type="common">Orbweaver spider</name>
    <name type="synonym">Epeira ventricosa</name>
    <dbReference type="NCBI Taxonomy" id="182803"/>
    <lineage>
        <taxon>Eukaryota</taxon>
        <taxon>Metazoa</taxon>
        <taxon>Ecdysozoa</taxon>
        <taxon>Arthropoda</taxon>
        <taxon>Chelicerata</taxon>
        <taxon>Arachnida</taxon>
        <taxon>Araneae</taxon>
        <taxon>Araneomorphae</taxon>
        <taxon>Entelegynae</taxon>
        <taxon>Araneoidea</taxon>
        <taxon>Araneidae</taxon>
        <taxon>Araneus</taxon>
    </lineage>
</organism>
<proteinExistence type="predicted"/>
<evidence type="ECO:0000313" key="2">
    <source>
        <dbReference type="Proteomes" id="UP000499080"/>
    </source>
</evidence>